<dbReference type="SUPFAM" id="SSF55729">
    <property type="entry name" value="Acyl-CoA N-acyltransferases (Nat)"/>
    <property type="match status" value="1"/>
</dbReference>
<accession>A0A809R103</accession>
<evidence type="ECO:0000313" key="2">
    <source>
        <dbReference type="EMBL" id="BBO20438.1"/>
    </source>
</evidence>
<dbReference type="EMBL" id="AP021857">
    <property type="protein sequence ID" value="BBO20438.1"/>
    <property type="molecule type" value="Genomic_DNA"/>
</dbReference>
<dbReference type="Gene3D" id="3.40.630.30">
    <property type="match status" value="1"/>
</dbReference>
<dbReference type="PANTHER" id="PTHR43610:SF1">
    <property type="entry name" value="N-ACETYLTRANSFERASE DOMAIN-CONTAINING PROTEIN"/>
    <property type="match status" value="1"/>
</dbReference>
<organism evidence="2 3">
    <name type="scientific">Candidatus Desulfobacillus denitrificans</name>
    <dbReference type="NCBI Taxonomy" id="2608985"/>
    <lineage>
        <taxon>Bacteria</taxon>
        <taxon>Pseudomonadati</taxon>
        <taxon>Pseudomonadota</taxon>
        <taxon>Betaproteobacteria</taxon>
        <taxon>Candidatus Desulfobacillus</taxon>
    </lineage>
</organism>
<dbReference type="InterPro" id="IPR000182">
    <property type="entry name" value="GNAT_dom"/>
</dbReference>
<dbReference type="AlphaFoldDB" id="A0A809R103"/>
<protein>
    <submittedName>
        <fullName evidence="2">GNAT family N-acetyltransferase</fullName>
    </submittedName>
</protein>
<name>A0A809R103_9PROT</name>
<proteinExistence type="predicted"/>
<reference evidence="2" key="1">
    <citation type="journal article" name="DNA Res.">
        <title>The physiological potential of anammox bacteria as revealed by their core genome structure.</title>
        <authorList>
            <person name="Okubo T."/>
            <person name="Toyoda A."/>
            <person name="Fukuhara K."/>
            <person name="Uchiyama I."/>
            <person name="Harigaya Y."/>
            <person name="Kuroiwa M."/>
            <person name="Suzuki T."/>
            <person name="Murakami Y."/>
            <person name="Suwa Y."/>
            <person name="Takami H."/>
        </authorList>
    </citation>
    <scope>NUCLEOTIDE SEQUENCE</scope>
    <source>
        <strain evidence="2">317325-3</strain>
    </source>
</reference>
<evidence type="ECO:0000259" key="1">
    <source>
        <dbReference type="PROSITE" id="PS51186"/>
    </source>
</evidence>
<gene>
    <name evidence="2" type="ORF">DSYM_11370</name>
</gene>
<dbReference type="InterPro" id="IPR016181">
    <property type="entry name" value="Acyl_CoA_acyltransferase"/>
</dbReference>
<dbReference type="PROSITE" id="PS51186">
    <property type="entry name" value="GNAT"/>
    <property type="match status" value="1"/>
</dbReference>
<dbReference type="KEGG" id="ddz:DSYM_11370"/>
<evidence type="ECO:0000313" key="3">
    <source>
        <dbReference type="Proteomes" id="UP000662914"/>
    </source>
</evidence>
<keyword evidence="2" id="KW-0808">Transferase</keyword>
<dbReference type="Proteomes" id="UP000662914">
    <property type="component" value="Chromosome"/>
</dbReference>
<feature type="domain" description="N-acetyltransferase" evidence="1">
    <location>
        <begin position="17"/>
        <end position="171"/>
    </location>
</feature>
<sequence length="179" mass="19986">MSEGTADFHPTLAGATITLRPLRADDMEPLHAAASDPLIWAQHPDPARHLRPVFEKNFFAGALAGGAYTVVENATGRIIGSTRYYDWAPDKGEIAIGYTFLARSHWGGATNGEMKRLMLDNAFRRARVVRFDIGKDNWRSRKAVEKIGARFSHEGRKEFNGVALDYVFYTIEASQWPCA</sequence>
<dbReference type="PANTHER" id="PTHR43610">
    <property type="entry name" value="BLL6696 PROTEIN"/>
    <property type="match status" value="1"/>
</dbReference>
<dbReference type="GO" id="GO:0016747">
    <property type="term" value="F:acyltransferase activity, transferring groups other than amino-acyl groups"/>
    <property type="evidence" value="ECO:0007669"/>
    <property type="project" value="InterPro"/>
</dbReference>
<dbReference type="Pfam" id="PF13302">
    <property type="entry name" value="Acetyltransf_3"/>
    <property type="match status" value="1"/>
</dbReference>